<dbReference type="CDD" id="cd01948">
    <property type="entry name" value="EAL"/>
    <property type="match status" value="1"/>
</dbReference>
<dbReference type="CDD" id="cd01949">
    <property type="entry name" value="GGDEF"/>
    <property type="match status" value="1"/>
</dbReference>
<proteinExistence type="predicted"/>
<dbReference type="PROSITE" id="PS50887">
    <property type="entry name" value="GGDEF"/>
    <property type="match status" value="1"/>
</dbReference>
<dbReference type="PROSITE" id="PS50883">
    <property type="entry name" value="EAL"/>
    <property type="match status" value="1"/>
</dbReference>
<dbReference type="GO" id="GO:0071111">
    <property type="term" value="F:cyclic-guanylate-specific phosphodiesterase activity"/>
    <property type="evidence" value="ECO:0007669"/>
    <property type="project" value="InterPro"/>
</dbReference>
<gene>
    <name evidence="4" type="ORF">SHEWBE_1734</name>
</gene>
<feature type="domain" description="EAL" evidence="2">
    <location>
        <begin position="248"/>
        <end position="501"/>
    </location>
</feature>
<dbReference type="Proteomes" id="UP000250123">
    <property type="component" value="Chromosome SHEWBE"/>
</dbReference>
<dbReference type="EMBL" id="LS483452">
    <property type="protein sequence ID" value="SQH75700.1"/>
    <property type="molecule type" value="Genomic_DNA"/>
</dbReference>
<dbReference type="NCBIfam" id="TIGR00254">
    <property type="entry name" value="GGDEF"/>
    <property type="match status" value="1"/>
</dbReference>
<dbReference type="InterPro" id="IPR029787">
    <property type="entry name" value="Nucleotide_cyclase"/>
</dbReference>
<dbReference type="InterPro" id="IPR000160">
    <property type="entry name" value="GGDEF_dom"/>
</dbReference>
<dbReference type="Pfam" id="PF00563">
    <property type="entry name" value="EAL"/>
    <property type="match status" value="1"/>
</dbReference>
<dbReference type="InterPro" id="IPR050706">
    <property type="entry name" value="Cyclic-di-GMP_PDE-like"/>
</dbReference>
<dbReference type="InterPro" id="IPR043128">
    <property type="entry name" value="Rev_trsase/Diguanyl_cyclase"/>
</dbReference>
<reference evidence="5" key="1">
    <citation type="submission" date="2018-06" db="EMBL/GenBank/DDBJ databases">
        <authorList>
            <person name="Cea G.-C."/>
            <person name="William W."/>
        </authorList>
    </citation>
    <scope>NUCLEOTIDE SEQUENCE [LARGE SCALE GENOMIC DNA]</scope>
    <source>
        <strain evidence="5">DB21MT-2</strain>
    </source>
</reference>
<evidence type="ECO:0000313" key="5">
    <source>
        <dbReference type="Proteomes" id="UP000250123"/>
    </source>
</evidence>
<dbReference type="InterPro" id="IPR035919">
    <property type="entry name" value="EAL_sf"/>
</dbReference>
<feature type="domain" description="GGDEF" evidence="3">
    <location>
        <begin position="111"/>
        <end position="239"/>
    </location>
</feature>
<keyword evidence="1" id="KW-1133">Transmembrane helix</keyword>
<dbReference type="Gene3D" id="3.20.20.450">
    <property type="entry name" value="EAL domain"/>
    <property type="match status" value="1"/>
</dbReference>
<dbReference type="RefSeq" id="WP_112352142.1">
    <property type="nucleotide sequence ID" value="NZ_LS483452.1"/>
</dbReference>
<dbReference type="Gene3D" id="3.30.70.270">
    <property type="match status" value="1"/>
</dbReference>
<dbReference type="SMART" id="SM00052">
    <property type="entry name" value="EAL"/>
    <property type="match status" value="1"/>
</dbReference>
<sequence>MESGWHYWVLWLIFIAGIIIWYRHKKHETVFLQHLLSLLQQRSGKLGIKPVVVSQGLAISSDKIPKKYVQLYHELQRFIFELPGPSDKDKLTGLPNRLGVKSRLSGLSTIKQGSLVLIDIYRFRFVNDLFGFSVGDELLRQVSKRLIDLTSQAAYVARMNEDEFLLYFEAQQSDSILLALQEQLQAPYEIEGSTITVLIQMGLVDLSLHHTHVSALLRRLDLALIKAKLCKPFFACYVKGDDLSQQRELSIIHDLPKALQQGQLYMVYQPKLDVASATYTQVEALMRWKHSELGDISPAEFIPLAEYAGMIELLSQWALEQVLSQQAKWQAMDVRLQVAVNLSTQDIISTTLCDDIQTKLGRYGVSADSLSIEITESQLMDDMELAIATIEKLKEIGVSVAIDDFGTGHSSLAYLKNFPVDEVKIDKAFLDDLLTDKRAAHIMRSSIDLAKGLGFITTVEGVETQAVNLALIEMGVDKIQGDLFAKPMTAKEIEADQIRTV</sequence>
<keyword evidence="1" id="KW-0472">Membrane</keyword>
<dbReference type="SUPFAM" id="SSF55073">
    <property type="entry name" value="Nucleotide cyclase"/>
    <property type="match status" value="1"/>
</dbReference>
<evidence type="ECO:0000259" key="3">
    <source>
        <dbReference type="PROSITE" id="PS50887"/>
    </source>
</evidence>
<evidence type="ECO:0000256" key="1">
    <source>
        <dbReference type="SAM" id="Phobius"/>
    </source>
</evidence>
<feature type="transmembrane region" description="Helical" evidence="1">
    <location>
        <begin position="6"/>
        <end position="22"/>
    </location>
</feature>
<evidence type="ECO:0000313" key="4">
    <source>
        <dbReference type="EMBL" id="SQH75700.1"/>
    </source>
</evidence>
<accession>A0A330M3T1</accession>
<dbReference type="Pfam" id="PF00990">
    <property type="entry name" value="GGDEF"/>
    <property type="match status" value="1"/>
</dbReference>
<dbReference type="SMART" id="SM00267">
    <property type="entry name" value="GGDEF"/>
    <property type="match status" value="1"/>
</dbReference>
<dbReference type="PANTHER" id="PTHR33121">
    <property type="entry name" value="CYCLIC DI-GMP PHOSPHODIESTERASE PDEF"/>
    <property type="match status" value="1"/>
</dbReference>
<protein>
    <submittedName>
        <fullName evidence="4">Putative Cyclic nucleotide phosphodiesterase</fullName>
    </submittedName>
</protein>
<dbReference type="KEGG" id="sbk:SHEWBE_1734"/>
<dbReference type="SUPFAM" id="SSF141868">
    <property type="entry name" value="EAL domain-like"/>
    <property type="match status" value="1"/>
</dbReference>
<dbReference type="OrthoDB" id="9804951at2"/>
<dbReference type="AlphaFoldDB" id="A0A330M3T1"/>
<evidence type="ECO:0000259" key="2">
    <source>
        <dbReference type="PROSITE" id="PS50883"/>
    </source>
</evidence>
<dbReference type="PANTHER" id="PTHR33121:SF71">
    <property type="entry name" value="OXYGEN SENSOR PROTEIN DOSP"/>
    <property type="match status" value="1"/>
</dbReference>
<keyword evidence="1" id="KW-0812">Transmembrane</keyword>
<organism evidence="4 5">
    <name type="scientific">Shewanella benthica</name>
    <dbReference type="NCBI Taxonomy" id="43661"/>
    <lineage>
        <taxon>Bacteria</taxon>
        <taxon>Pseudomonadati</taxon>
        <taxon>Pseudomonadota</taxon>
        <taxon>Gammaproteobacteria</taxon>
        <taxon>Alteromonadales</taxon>
        <taxon>Shewanellaceae</taxon>
        <taxon>Shewanella</taxon>
    </lineage>
</organism>
<dbReference type="InterPro" id="IPR001633">
    <property type="entry name" value="EAL_dom"/>
</dbReference>
<name>A0A330M3T1_9GAMM</name>